<evidence type="ECO:0008006" key="5">
    <source>
        <dbReference type="Google" id="ProtNLM"/>
    </source>
</evidence>
<evidence type="ECO:0000313" key="3">
    <source>
        <dbReference type="EMBL" id="SPR99304.1"/>
    </source>
</evidence>
<feature type="coiled-coil region" evidence="1">
    <location>
        <begin position="392"/>
        <end position="419"/>
    </location>
</feature>
<evidence type="ECO:0000256" key="2">
    <source>
        <dbReference type="SAM" id="MobiDB-lite"/>
    </source>
</evidence>
<organism evidence="3 4">
    <name type="scientific">Cupriavidus taiwanensis</name>
    <dbReference type="NCBI Taxonomy" id="164546"/>
    <lineage>
        <taxon>Bacteria</taxon>
        <taxon>Pseudomonadati</taxon>
        <taxon>Pseudomonadota</taxon>
        <taxon>Betaproteobacteria</taxon>
        <taxon>Burkholderiales</taxon>
        <taxon>Burkholderiaceae</taxon>
        <taxon>Cupriavidus</taxon>
    </lineage>
</organism>
<dbReference type="AlphaFoldDB" id="A0A375J2A8"/>
<reference evidence="3 4" key="1">
    <citation type="submission" date="2018-01" db="EMBL/GenBank/DDBJ databases">
        <authorList>
            <person name="Gaut B.S."/>
            <person name="Morton B.R."/>
            <person name="Clegg M.T."/>
            <person name="Duvall M.R."/>
        </authorList>
    </citation>
    <scope>NUCLEOTIDE SEQUENCE [LARGE SCALE GENOMIC DNA]</scope>
    <source>
        <strain evidence="3">Cupriavidus taiwanensis cmp 52</strain>
    </source>
</reference>
<dbReference type="Proteomes" id="UP000256805">
    <property type="component" value="Unassembled WGS sequence"/>
</dbReference>
<dbReference type="EMBL" id="OVTA01000030">
    <property type="protein sequence ID" value="SPR99304.1"/>
    <property type="molecule type" value="Genomic_DNA"/>
</dbReference>
<accession>A0A375J2A8</accession>
<evidence type="ECO:0000256" key="1">
    <source>
        <dbReference type="SAM" id="Coils"/>
    </source>
</evidence>
<feature type="coiled-coil region" evidence="1">
    <location>
        <begin position="197"/>
        <end position="224"/>
    </location>
</feature>
<feature type="compositionally biased region" description="Polar residues" evidence="2">
    <location>
        <begin position="698"/>
        <end position="719"/>
    </location>
</feature>
<gene>
    <name evidence="3" type="ORF">CBM2634_A80236</name>
</gene>
<protein>
    <recommendedName>
        <fullName evidence="5">Bacteriophage tail tape measure N-terminal domain-containing protein</fullName>
    </recommendedName>
</protein>
<feature type="region of interest" description="Disordered" evidence="2">
    <location>
        <begin position="697"/>
        <end position="719"/>
    </location>
</feature>
<evidence type="ECO:0000313" key="4">
    <source>
        <dbReference type="Proteomes" id="UP000256805"/>
    </source>
</evidence>
<sequence length="719" mass="75662">MAIGQITVDLLAKTGSFETDLNRAAKLSEQRAKEIDKAFSTAAAGITAGAVAAGAALVTLGSKAVDQLAQLDDMAQKTGASVERLSQIQQTASAFGQDFGQVDDAISRLAKGMATVDSETNKTQKALAALGLSAKDAGGALRDPGELLVEVSKALQGYEDGAAKAALATDLFGKSGANLLPFLNDLSENVDRFNGVSAEAAAEAAKFQDNLNGLKSQLEALAQTTTAAVLPSMSRFIEEINAAARASDGLLETLGRQVSFNVGRLLGKGAGEQLKMEGLEPGQKQFLQEVQRAEAMRLAGAKSMDRLDRLAQQSNQRQTLNYTTGNAPATPKVRVSVAGQSQTEKDIEAANKLIESLKTQAATFGQSDAEALRYKLTLQGLPQAIIDTATALQQQVSDMQTAQRVMQDMEAEYGRQQEMQAAAVAQISQSLMTQEQLENDSYNRRLESLRTYGQQSEAAAAEVNALIEAENSRHATAMAEIQNQQVQQQNAFMLAQQSVDAQQLAGVEQFTSNLYSLMEQSGKENSALGKVLFAAMKGLQVAQIIVQTEAAAAMVQAGMASSAAITAAATPFPASAAVLAAGIAAGTTSAMITRAIGYANAGLVAGMAIAGQRANGGPVEAGKQYIVGERGREAFIPTTSGMIIPNHVLESGDRSGDKLTIVNNTSARIDKAHVRRISADEKAVIIDEAISAFAADMSNPNSRSSRALTRNLNVQRSRQ</sequence>
<keyword evidence="1" id="KW-0175">Coiled coil</keyword>
<name>A0A375J2A8_9BURK</name>
<proteinExistence type="predicted"/>